<dbReference type="PROSITE" id="PS01124">
    <property type="entry name" value="HTH_ARAC_FAMILY_2"/>
    <property type="match status" value="1"/>
</dbReference>
<gene>
    <name evidence="5" type="ORF">DXH95_10740</name>
</gene>
<keyword evidence="6" id="KW-1185">Reference proteome</keyword>
<keyword evidence="1" id="KW-0805">Transcription regulation</keyword>
<dbReference type="InterPro" id="IPR018062">
    <property type="entry name" value="HTH_AraC-typ_CS"/>
</dbReference>
<dbReference type="Proteomes" id="UP000263833">
    <property type="component" value="Unassembled WGS sequence"/>
</dbReference>
<dbReference type="SMART" id="SM00342">
    <property type="entry name" value="HTH_ARAC"/>
    <property type="match status" value="1"/>
</dbReference>
<name>A0A371B4G8_9SPHN</name>
<evidence type="ECO:0000256" key="2">
    <source>
        <dbReference type="ARBA" id="ARBA00023125"/>
    </source>
</evidence>
<dbReference type="InterPro" id="IPR009057">
    <property type="entry name" value="Homeodomain-like_sf"/>
</dbReference>
<accession>A0A371B4G8</accession>
<dbReference type="SUPFAM" id="SSF46689">
    <property type="entry name" value="Homeodomain-like"/>
    <property type="match status" value="1"/>
</dbReference>
<evidence type="ECO:0000256" key="1">
    <source>
        <dbReference type="ARBA" id="ARBA00023015"/>
    </source>
</evidence>
<keyword evidence="3" id="KW-0804">Transcription</keyword>
<organism evidence="5 6">
    <name type="scientific">Sphingorhabdus pulchriflava</name>
    <dbReference type="NCBI Taxonomy" id="2292257"/>
    <lineage>
        <taxon>Bacteria</taxon>
        <taxon>Pseudomonadati</taxon>
        <taxon>Pseudomonadota</taxon>
        <taxon>Alphaproteobacteria</taxon>
        <taxon>Sphingomonadales</taxon>
        <taxon>Sphingomonadaceae</taxon>
        <taxon>Sphingorhabdus</taxon>
    </lineage>
</organism>
<protein>
    <submittedName>
        <fullName evidence="5">AraC family transcriptional regulator</fullName>
    </submittedName>
</protein>
<reference evidence="6" key="1">
    <citation type="submission" date="2018-08" db="EMBL/GenBank/DDBJ databases">
        <authorList>
            <person name="Kim S.-J."/>
            <person name="Jung G.-Y."/>
        </authorList>
    </citation>
    <scope>NUCLEOTIDE SEQUENCE [LARGE SCALE GENOMIC DNA]</scope>
    <source>
        <strain evidence="6">GY_G</strain>
    </source>
</reference>
<dbReference type="OrthoDB" id="9805730at2"/>
<keyword evidence="2" id="KW-0238">DNA-binding</keyword>
<dbReference type="PRINTS" id="PR00032">
    <property type="entry name" value="HTHARAC"/>
</dbReference>
<evidence type="ECO:0000313" key="5">
    <source>
        <dbReference type="EMBL" id="RDV02450.1"/>
    </source>
</evidence>
<dbReference type="PROSITE" id="PS00041">
    <property type="entry name" value="HTH_ARAC_FAMILY_1"/>
    <property type="match status" value="1"/>
</dbReference>
<dbReference type="RefSeq" id="WP_115549555.1">
    <property type="nucleotide sequence ID" value="NZ_QRGP01000002.1"/>
</dbReference>
<dbReference type="Gene3D" id="1.10.10.60">
    <property type="entry name" value="Homeodomain-like"/>
    <property type="match status" value="1"/>
</dbReference>
<dbReference type="GO" id="GO:0005829">
    <property type="term" value="C:cytosol"/>
    <property type="evidence" value="ECO:0007669"/>
    <property type="project" value="TreeGrafter"/>
</dbReference>
<dbReference type="PANTHER" id="PTHR47894">
    <property type="entry name" value="HTH-TYPE TRANSCRIPTIONAL REGULATOR GADX"/>
    <property type="match status" value="1"/>
</dbReference>
<dbReference type="Pfam" id="PF12833">
    <property type="entry name" value="HTH_18"/>
    <property type="match status" value="1"/>
</dbReference>
<sequence>MEHIEVERAVSTIGNRTLAGSNVEGLADGRSSARDDARATIIALGHAAKKMVLTGQLRHFAELCDRADWLFDGTSFQNTELLPDRISVEADLTIMANMLDHGYSATMISQLVSLFGVINGPISAMGLVTAPTLADALHILRRIIVVNNPHVEIDINPIDDEFEIIFRSCAPPGIFREFYTLSIFAVMAHVIIRFVPKSQNVLRFELDFEPESGIVEAIGILSRDIKSGVASTRIIGQSNWLSLPNVTFDRSFWELSLDRVQNLESDSEVPNIEQRVRRYIKTALVQEKRVPRLKQIAALEGVSERTMLRMLAENDLSFHIISEDVRRVMATEMISLPSVPLSEISESLGFTDLSSFSRSFRKWFGATPGQYRKSQER</sequence>
<evidence type="ECO:0000313" key="6">
    <source>
        <dbReference type="Proteomes" id="UP000263833"/>
    </source>
</evidence>
<dbReference type="EMBL" id="QRGP01000002">
    <property type="protein sequence ID" value="RDV02450.1"/>
    <property type="molecule type" value="Genomic_DNA"/>
</dbReference>
<dbReference type="InterPro" id="IPR018060">
    <property type="entry name" value="HTH_AraC"/>
</dbReference>
<dbReference type="AlphaFoldDB" id="A0A371B4G8"/>
<feature type="domain" description="HTH araC/xylS-type" evidence="4">
    <location>
        <begin position="274"/>
        <end position="374"/>
    </location>
</feature>
<dbReference type="GO" id="GO:0003700">
    <property type="term" value="F:DNA-binding transcription factor activity"/>
    <property type="evidence" value="ECO:0007669"/>
    <property type="project" value="InterPro"/>
</dbReference>
<dbReference type="PANTHER" id="PTHR47894:SF1">
    <property type="entry name" value="HTH-TYPE TRANSCRIPTIONAL REGULATOR VQSM"/>
    <property type="match status" value="1"/>
</dbReference>
<evidence type="ECO:0000259" key="4">
    <source>
        <dbReference type="PROSITE" id="PS01124"/>
    </source>
</evidence>
<dbReference type="GO" id="GO:0000976">
    <property type="term" value="F:transcription cis-regulatory region binding"/>
    <property type="evidence" value="ECO:0007669"/>
    <property type="project" value="TreeGrafter"/>
</dbReference>
<comment type="caution">
    <text evidence="5">The sequence shown here is derived from an EMBL/GenBank/DDBJ whole genome shotgun (WGS) entry which is preliminary data.</text>
</comment>
<proteinExistence type="predicted"/>
<dbReference type="InterPro" id="IPR020449">
    <property type="entry name" value="Tscrpt_reg_AraC-type_HTH"/>
</dbReference>
<evidence type="ECO:0000256" key="3">
    <source>
        <dbReference type="ARBA" id="ARBA00023163"/>
    </source>
</evidence>